<dbReference type="AlphaFoldDB" id="A0A5C6AGP1"/>
<dbReference type="GO" id="GO:0030488">
    <property type="term" value="P:tRNA methylation"/>
    <property type="evidence" value="ECO:0007669"/>
    <property type="project" value="TreeGrafter"/>
</dbReference>
<dbReference type="InterPro" id="IPR005225">
    <property type="entry name" value="Small_GTP-bd"/>
</dbReference>
<evidence type="ECO:0000313" key="4">
    <source>
        <dbReference type="Proteomes" id="UP000320176"/>
    </source>
</evidence>
<feature type="region of interest" description="Disordered" evidence="1">
    <location>
        <begin position="72"/>
        <end position="99"/>
    </location>
</feature>
<dbReference type="SUPFAM" id="SSF52540">
    <property type="entry name" value="P-loop containing nucleoside triphosphate hydrolases"/>
    <property type="match status" value="1"/>
</dbReference>
<dbReference type="InterPro" id="IPR031168">
    <property type="entry name" value="G_TrmE"/>
</dbReference>
<name>A0A5C6AGP1_9BACT</name>
<gene>
    <name evidence="3" type="primary">mnmE_2</name>
    <name evidence="3" type="ORF">Pla52n_47510</name>
</gene>
<sequence length="442" mass="47498">MIESCKHESRPDCNSIECCRLTGDGRSAVAVVALRDRLQSSDNVHRLIAACFQSASATPMKADQIRYGVWTGPPEQHKEQHSEATHSAATKPGGSVTHGESVVVLPLDRGRMEIHCHGGQAAVGRILDDLAALGCQIVSSIEVLADEFATDGDSSETGRLVREALEVLIRCPTQRTAAIALDQVRGGMTRWAIDSRTRLRSDRDAWGEVSEQAVAILRHANVGLHLVSPFDVVLAGPPNVGKSSLLNAVIGYDRAITMDQPGTTRDVLSCETVIDGWPIRFRDTAGLHEGGESIEREGMRRAQSAIAEADLVVAVRQAQDGSPPPTSDSLAWLESSTVAALRPLPILHVLNKVDLLAGSPDLRKQTDVLYTVATTAVGIPELMAKIIARLVPQPPSTGEPVPLNRRQRDCLETIARAKNSTESGFAEVDTALTRLLGLDEPV</sequence>
<keyword evidence="3" id="KW-0378">Hydrolase</keyword>
<evidence type="ECO:0000256" key="1">
    <source>
        <dbReference type="SAM" id="MobiDB-lite"/>
    </source>
</evidence>
<feature type="domain" description="G" evidence="2">
    <location>
        <begin position="231"/>
        <end position="335"/>
    </location>
</feature>
<dbReference type="CDD" id="cd04164">
    <property type="entry name" value="trmE"/>
    <property type="match status" value="1"/>
</dbReference>
<feature type="compositionally biased region" description="Basic and acidic residues" evidence="1">
    <location>
        <begin position="75"/>
        <end position="84"/>
    </location>
</feature>
<evidence type="ECO:0000259" key="2">
    <source>
        <dbReference type="Pfam" id="PF01926"/>
    </source>
</evidence>
<dbReference type="InterPro" id="IPR027266">
    <property type="entry name" value="TrmE/GcvT-like"/>
</dbReference>
<dbReference type="InterPro" id="IPR027368">
    <property type="entry name" value="MnmE_dom2"/>
</dbReference>
<dbReference type="Gene3D" id="3.30.1360.120">
    <property type="entry name" value="Probable tRNA modification gtpase trme, domain 1"/>
    <property type="match status" value="1"/>
</dbReference>
<keyword evidence="4" id="KW-1185">Reference proteome</keyword>
<dbReference type="Pfam" id="PF01926">
    <property type="entry name" value="MMR_HSR1"/>
    <property type="match status" value="1"/>
</dbReference>
<evidence type="ECO:0000313" key="3">
    <source>
        <dbReference type="EMBL" id="TWT98241.1"/>
    </source>
</evidence>
<dbReference type="Gene3D" id="1.20.120.430">
    <property type="entry name" value="tRNA modification GTPase MnmE domain 2"/>
    <property type="match status" value="1"/>
</dbReference>
<dbReference type="PANTHER" id="PTHR42714:SF2">
    <property type="entry name" value="TRNA MODIFICATION GTPASE GTPBP3, MITOCHONDRIAL"/>
    <property type="match status" value="1"/>
</dbReference>
<accession>A0A5C6AGP1</accession>
<dbReference type="EC" id="3.6.5.-" evidence="3"/>
<dbReference type="GO" id="GO:0005829">
    <property type="term" value="C:cytosol"/>
    <property type="evidence" value="ECO:0007669"/>
    <property type="project" value="TreeGrafter"/>
</dbReference>
<organism evidence="3 4">
    <name type="scientific">Stieleria varia</name>
    <dbReference type="NCBI Taxonomy" id="2528005"/>
    <lineage>
        <taxon>Bacteria</taxon>
        <taxon>Pseudomonadati</taxon>
        <taxon>Planctomycetota</taxon>
        <taxon>Planctomycetia</taxon>
        <taxon>Pirellulales</taxon>
        <taxon>Pirellulaceae</taxon>
        <taxon>Stieleria</taxon>
    </lineage>
</organism>
<reference evidence="3 4" key="1">
    <citation type="submission" date="2019-02" db="EMBL/GenBank/DDBJ databases">
        <title>Deep-cultivation of Planctomycetes and their phenomic and genomic characterization uncovers novel biology.</title>
        <authorList>
            <person name="Wiegand S."/>
            <person name="Jogler M."/>
            <person name="Boedeker C."/>
            <person name="Pinto D."/>
            <person name="Vollmers J."/>
            <person name="Rivas-Marin E."/>
            <person name="Kohn T."/>
            <person name="Peeters S.H."/>
            <person name="Heuer A."/>
            <person name="Rast P."/>
            <person name="Oberbeckmann S."/>
            <person name="Bunk B."/>
            <person name="Jeske O."/>
            <person name="Meyerdierks A."/>
            <person name="Storesund J.E."/>
            <person name="Kallscheuer N."/>
            <person name="Luecker S."/>
            <person name="Lage O.M."/>
            <person name="Pohl T."/>
            <person name="Merkel B.J."/>
            <person name="Hornburger P."/>
            <person name="Mueller R.-W."/>
            <person name="Bruemmer F."/>
            <person name="Labrenz M."/>
            <person name="Spormann A.M."/>
            <person name="Op Den Camp H."/>
            <person name="Overmann J."/>
            <person name="Amann R."/>
            <person name="Jetten M.S.M."/>
            <person name="Mascher T."/>
            <person name="Medema M.H."/>
            <person name="Devos D.P."/>
            <person name="Kaster A.-K."/>
            <person name="Ovreas L."/>
            <person name="Rohde M."/>
            <person name="Galperin M.Y."/>
            <person name="Jogler C."/>
        </authorList>
    </citation>
    <scope>NUCLEOTIDE SEQUENCE [LARGE SCALE GENOMIC DNA]</scope>
    <source>
        <strain evidence="3 4">Pla52n</strain>
    </source>
</reference>
<dbReference type="PANTHER" id="PTHR42714">
    <property type="entry name" value="TRNA MODIFICATION GTPASE GTPBP3"/>
    <property type="match status" value="1"/>
</dbReference>
<dbReference type="GO" id="GO:0002098">
    <property type="term" value="P:tRNA wobble uridine modification"/>
    <property type="evidence" value="ECO:0007669"/>
    <property type="project" value="TreeGrafter"/>
</dbReference>
<dbReference type="Proteomes" id="UP000320176">
    <property type="component" value="Unassembled WGS sequence"/>
</dbReference>
<dbReference type="PRINTS" id="PR00449">
    <property type="entry name" value="RASTRNSFRMNG"/>
</dbReference>
<dbReference type="NCBIfam" id="TIGR00231">
    <property type="entry name" value="small_GTP"/>
    <property type="match status" value="1"/>
</dbReference>
<protein>
    <submittedName>
        <fullName evidence="3">tRNA modification GTPase MnmE</fullName>
        <ecNumber evidence="3">3.6.5.-</ecNumber>
    </submittedName>
</protein>
<proteinExistence type="predicted"/>
<dbReference type="Gene3D" id="3.40.50.300">
    <property type="entry name" value="P-loop containing nucleotide triphosphate hydrolases"/>
    <property type="match status" value="1"/>
</dbReference>
<dbReference type="InterPro" id="IPR006073">
    <property type="entry name" value="GTP-bd"/>
</dbReference>
<dbReference type="EMBL" id="SJPN01000006">
    <property type="protein sequence ID" value="TWT98241.1"/>
    <property type="molecule type" value="Genomic_DNA"/>
</dbReference>
<dbReference type="InterPro" id="IPR027417">
    <property type="entry name" value="P-loop_NTPase"/>
</dbReference>
<comment type="caution">
    <text evidence="3">The sequence shown here is derived from an EMBL/GenBank/DDBJ whole genome shotgun (WGS) entry which is preliminary data.</text>
</comment>
<dbReference type="GO" id="GO:0016787">
    <property type="term" value="F:hydrolase activity"/>
    <property type="evidence" value="ECO:0007669"/>
    <property type="project" value="UniProtKB-KW"/>
</dbReference>
<dbReference type="GO" id="GO:0005525">
    <property type="term" value="F:GTP binding"/>
    <property type="evidence" value="ECO:0007669"/>
    <property type="project" value="InterPro"/>
</dbReference>